<gene>
    <name evidence="1" type="ORF">WKI47_08320</name>
</gene>
<name>A0ACC6PAU4_9BACL</name>
<dbReference type="EMBL" id="JBBKAR010000026">
    <property type="protein sequence ID" value="MEJ8303907.1"/>
    <property type="molecule type" value="Genomic_DNA"/>
</dbReference>
<sequence length="255" mass="28883">MKATEEILRVWNRFDDFPMETLTKAWLHAKGDRFKPRSVALMREHRKQYGTSGNCFDLALWLIDELRSEGIICYPVGKKLGTEHAHGAVIAMDREGKRYLCDLGDQWIQPVLVDSGAQNYTESALQGFFPGARIAVSSDGVQAKIRYIRPNGKESQAAFDLEPVGEAEFREAAAYSQSVLSRPLVERRMRICDSGRIVHWEYDRGRSRISSDRGLFAESEPHGEETWSGRISRRSGIDETVVREALSVCEAEGWV</sequence>
<evidence type="ECO:0000313" key="1">
    <source>
        <dbReference type="EMBL" id="MEJ8303907.1"/>
    </source>
</evidence>
<keyword evidence="2" id="KW-1185">Reference proteome</keyword>
<protein>
    <submittedName>
        <fullName evidence="1">Uncharacterized protein</fullName>
    </submittedName>
</protein>
<accession>A0ACC6PAU4</accession>
<proteinExistence type="predicted"/>
<organism evidence="1 2">
    <name type="scientific">Saccharibacillus sacchari</name>
    <dbReference type="NCBI Taxonomy" id="456493"/>
    <lineage>
        <taxon>Bacteria</taxon>
        <taxon>Bacillati</taxon>
        <taxon>Bacillota</taxon>
        <taxon>Bacilli</taxon>
        <taxon>Bacillales</taxon>
        <taxon>Paenibacillaceae</taxon>
        <taxon>Saccharibacillus</taxon>
    </lineage>
</organism>
<dbReference type="Proteomes" id="UP001380953">
    <property type="component" value="Unassembled WGS sequence"/>
</dbReference>
<reference evidence="1" key="1">
    <citation type="submission" date="2024-03" db="EMBL/GenBank/DDBJ databases">
        <title>Whole genome sequecning of epiphytes from Marcgravia umbellata leaves.</title>
        <authorList>
            <person name="Kumar G."/>
            <person name="Savka M.A."/>
        </authorList>
    </citation>
    <scope>NUCLEOTIDE SEQUENCE</scope>
    <source>
        <strain evidence="1">RIT_BL5</strain>
    </source>
</reference>
<evidence type="ECO:0000313" key="2">
    <source>
        <dbReference type="Proteomes" id="UP001380953"/>
    </source>
</evidence>
<comment type="caution">
    <text evidence="1">The sequence shown here is derived from an EMBL/GenBank/DDBJ whole genome shotgun (WGS) entry which is preliminary data.</text>
</comment>